<dbReference type="EMBL" id="SPUK01000018">
    <property type="protein sequence ID" value="TQV91644.1"/>
    <property type="molecule type" value="Genomic_DNA"/>
</dbReference>
<organism evidence="1 2">
    <name type="scientific">Cordyceps javanica</name>
    <dbReference type="NCBI Taxonomy" id="43265"/>
    <lineage>
        <taxon>Eukaryota</taxon>
        <taxon>Fungi</taxon>
        <taxon>Dikarya</taxon>
        <taxon>Ascomycota</taxon>
        <taxon>Pezizomycotina</taxon>
        <taxon>Sordariomycetes</taxon>
        <taxon>Hypocreomycetidae</taxon>
        <taxon>Hypocreales</taxon>
        <taxon>Cordycipitaceae</taxon>
        <taxon>Cordyceps</taxon>
    </lineage>
</organism>
<comment type="caution">
    <text evidence="1">The sequence shown here is derived from an EMBL/GenBank/DDBJ whole genome shotgun (WGS) entry which is preliminary data.</text>
</comment>
<protein>
    <submittedName>
        <fullName evidence="1">Uncharacterized protein</fullName>
    </submittedName>
</protein>
<dbReference type="AlphaFoldDB" id="A0A545UQA0"/>
<sequence length="135" mass="15226">MSVTMLIRDAWDNHFAIVLPACPFWGQVARPSARGDGAGWRPMICIRHRTRLTETEKHKEKGSVFLELIFIRHMAPPQCLAPRFRHYRPHGTVPATGSYLIRVRACHLSLTPPAGSHNLGRIAVEFYRAGGLIEC</sequence>
<accession>A0A545UQA0</accession>
<evidence type="ECO:0000313" key="1">
    <source>
        <dbReference type="EMBL" id="TQV91644.1"/>
    </source>
</evidence>
<dbReference type="Proteomes" id="UP000315783">
    <property type="component" value="Unassembled WGS sequence"/>
</dbReference>
<gene>
    <name evidence="1" type="ORF">IF1G_09710</name>
</gene>
<reference evidence="1 2" key="1">
    <citation type="journal article" date="2019" name="Appl. Microbiol. Biotechnol.">
        <title>Genome sequence of Isaria javanica and comparative genome analysis insights into family S53 peptidase evolution in fungal entomopathogens.</title>
        <authorList>
            <person name="Lin R."/>
            <person name="Zhang X."/>
            <person name="Xin B."/>
            <person name="Zou M."/>
            <person name="Gao Y."/>
            <person name="Qin F."/>
            <person name="Hu Q."/>
            <person name="Xie B."/>
            <person name="Cheng X."/>
        </authorList>
    </citation>
    <scope>NUCLEOTIDE SEQUENCE [LARGE SCALE GENOMIC DNA]</scope>
    <source>
        <strain evidence="1 2">IJ1G</strain>
    </source>
</reference>
<keyword evidence="2" id="KW-1185">Reference proteome</keyword>
<evidence type="ECO:0000313" key="2">
    <source>
        <dbReference type="Proteomes" id="UP000315783"/>
    </source>
</evidence>
<proteinExistence type="predicted"/>
<name>A0A545UQA0_9HYPO</name>